<dbReference type="RefSeq" id="WP_076320824.1">
    <property type="nucleotide sequence ID" value="NZ_MRTF01000001.1"/>
</dbReference>
<dbReference type="PANTHER" id="PTHR46066:SF2">
    <property type="entry name" value="CHITINASE DOMAIN-CONTAINING PROTEIN 1"/>
    <property type="match status" value="1"/>
</dbReference>
<name>A0A1R1B8L6_PAELA</name>
<dbReference type="InterPro" id="IPR001223">
    <property type="entry name" value="Glyco_hydro18_cat"/>
</dbReference>
<dbReference type="Pfam" id="PF00704">
    <property type="entry name" value="Glyco_hydro_18"/>
    <property type="match status" value="1"/>
</dbReference>
<dbReference type="Gene3D" id="3.10.50.10">
    <property type="match status" value="1"/>
</dbReference>
<evidence type="ECO:0000259" key="1">
    <source>
        <dbReference type="Pfam" id="PF00704"/>
    </source>
</evidence>
<dbReference type="InterPro" id="IPR029070">
    <property type="entry name" value="Chitinase_insertion_sf"/>
</dbReference>
<evidence type="ECO:0000313" key="2">
    <source>
        <dbReference type="EMBL" id="OME96460.1"/>
    </source>
</evidence>
<dbReference type="EMBL" id="MRTF01000001">
    <property type="protein sequence ID" value="OME96460.1"/>
    <property type="molecule type" value="Genomic_DNA"/>
</dbReference>
<dbReference type="STRING" id="1401.BK123_02425"/>
<dbReference type="InterPro" id="IPR017853">
    <property type="entry name" value="GH"/>
</dbReference>
<accession>A0A1R1B8L6</accession>
<gene>
    <name evidence="2" type="ORF">BK123_02425</name>
</gene>
<reference evidence="2 3" key="1">
    <citation type="submission" date="2016-11" db="EMBL/GenBank/DDBJ databases">
        <title>Paenibacillus species isolates.</title>
        <authorList>
            <person name="Beno S.M."/>
        </authorList>
    </citation>
    <scope>NUCLEOTIDE SEQUENCE [LARGE SCALE GENOMIC DNA]</scope>
    <source>
        <strain evidence="2 3">FSL F4-0100</strain>
    </source>
</reference>
<keyword evidence="2" id="KW-0378">Hydrolase</keyword>
<dbReference type="GO" id="GO:0016787">
    <property type="term" value="F:hydrolase activity"/>
    <property type="evidence" value="ECO:0007669"/>
    <property type="project" value="UniProtKB-KW"/>
</dbReference>
<feature type="domain" description="GH18" evidence="1">
    <location>
        <begin position="132"/>
        <end position="342"/>
    </location>
</feature>
<dbReference type="Gene3D" id="3.20.20.80">
    <property type="entry name" value="Glycosidases"/>
    <property type="match status" value="1"/>
</dbReference>
<dbReference type="GO" id="GO:0005975">
    <property type="term" value="P:carbohydrate metabolic process"/>
    <property type="evidence" value="ECO:0007669"/>
    <property type="project" value="InterPro"/>
</dbReference>
<evidence type="ECO:0000313" key="3">
    <source>
        <dbReference type="Proteomes" id="UP000187074"/>
    </source>
</evidence>
<dbReference type="SUPFAM" id="SSF51445">
    <property type="entry name" value="(Trans)glycosidases"/>
    <property type="match status" value="1"/>
</dbReference>
<comment type="caution">
    <text evidence="2">The sequence shown here is derived from an EMBL/GenBank/DDBJ whole genome shotgun (WGS) entry which is preliminary data.</text>
</comment>
<dbReference type="Proteomes" id="UP000187074">
    <property type="component" value="Unassembled WGS sequence"/>
</dbReference>
<proteinExistence type="predicted"/>
<organism evidence="2 3">
    <name type="scientific">Paenibacillus lautus</name>
    <name type="common">Bacillus lautus</name>
    <dbReference type="NCBI Taxonomy" id="1401"/>
    <lineage>
        <taxon>Bacteria</taxon>
        <taxon>Bacillati</taxon>
        <taxon>Bacillota</taxon>
        <taxon>Bacilli</taxon>
        <taxon>Bacillales</taxon>
        <taxon>Paenibacillaceae</taxon>
        <taxon>Paenibacillus</taxon>
    </lineage>
</organism>
<sequence>MKNRRRKWAGALVLMALCAAVSFWWLRTEEQEKALQVQLPQTGVKLSAWITDWQWRTGITDLKQLGSELEEIHFFAAYFNHKDELHFTSDFREGLPEFLEISRKGKQLRRVLTIVNDRFDTDGTADQKDPELIARIAATPQSRSLHIGHILAVVSQHGFSGVELDYEKVRKEDWANLSTLYKELYERLQAEGFSLRIVLEPGISQSSFELLPAGPDYVLMAYNLYGGHSGPGPKADHAMIRKLADKLHGIPGDHAIALSVGGFDWAKNGKVVSLTEKRAVELAHSISDDPKRDPSSGALYFEYTDDQGFGHTVWYADGMTIAGWMDTARDAGISKIAIWRLGDMEEDTLQQLKAYRQQSQHK</sequence>
<dbReference type="OrthoDB" id="1633417at2"/>
<dbReference type="PANTHER" id="PTHR46066">
    <property type="entry name" value="CHITINASE DOMAIN-CONTAINING PROTEIN 1 FAMILY MEMBER"/>
    <property type="match status" value="1"/>
</dbReference>
<dbReference type="AlphaFoldDB" id="A0A1R1B8L6"/>
<protein>
    <submittedName>
        <fullName evidence="2">Glycosyl hydrolase</fullName>
    </submittedName>
</protein>